<feature type="transmembrane region" description="Helical" evidence="2">
    <location>
        <begin position="165"/>
        <end position="184"/>
    </location>
</feature>
<dbReference type="EMBL" id="KL197721">
    <property type="protein sequence ID" value="KDQ56637.1"/>
    <property type="molecule type" value="Genomic_DNA"/>
</dbReference>
<feature type="transmembrane region" description="Helical" evidence="2">
    <location>
        <begin position="205"/>
        <end position="228"/>
    </location>
</feature>
<sequence length="329" mass="36355">MSSANISSTIPADETSGALLIGGLISFWLFGIQTLQTYIYFDRYPDDSLRLKAMVLFLCAVDTLHSICIAHMLYYFTITERFETASMRTKAWSFNSLVALTAITAFTVQCFVAWRVWMFTRSKWQRTGAVLLASLSLVPLSFGITCTTIMVFIQNPKLYDHCSLIIAAWIASTAVMDLLMAGLLSYSLYHSRIGVKETDTVVKKIIVLVVNTAILTSGLAFADLAAFWTLGNYNLIHRALNINLSKVYVNTTLAMLNARQSLAQGLHGHPTSNITFGVLDSFHDPTATTVDTTVVTEPANCSDDYNLASDRKNLPRLESTRAPTGQDNC</sequence>
<feature type="transmembrane region" description="Helical" evidence="2">
    <location>
        <begin position="53"/>
        <end position="76"/>
    </location>
</feature>
<dbReference type="HOGENOM" id="CLU_046025_5_0_1"/>
<evidence type="ECO:0000313" key="5">
    <source>
        <dbReference type="Proteomes" id="UP000027265"/>
    </source>
</evidence>
<dbReference type="PANTHER" id="PTHR40465">
    <property type="entry name" value="CHROMOSOME 1, WHOLE GENOME SHOTGUN SEQUENCE"/>
    <property type="match status" value="1"/>
</dbReference>
<keyword evidence="5" id="KW-1185">Reference proteome</keyword>
<evidence type="ECO:0000256" key="1">
    <source>
        <dbReference type="SAM" id="MobiDB-lite"/>
    </source>
</evidence>
<protein>
    <recommendedName>
        <fullName evidence="3">DUF6534 domain-containing protein</fullName>
    </recommendedName>
</protein>
<dbReference type="Pfam" id="PF20152">
    <property type="entry name" value="DUF6534"/>
    <property type="match status" value="1"/>
</dbReference>
<accession>A0A067PZF2</accession>
<feature type="transmembrane region" description="Helical" evidence="2">
    <location>
        <begin position="20"/>
        <end position="41"/>
    </location>
</feature>
<name>A0A067PZF2_9AGAM</name>
<feature type="transmembrane region" description="Helical" evidence="2">
    <location>
        <begin position="96"/>
        <end position="117"/>
    </location>
</feature>
<proteinExistence type="predicted"/>
<dbReference type="OrthoDB" id="2535105at2759"/>
<dbReference type="PANTHER" id="PTHR40465:SF1">
    <property type="entry name" value="DUF6534 DOMAIN-CONTAINING PROTEIN"/>
    <property type="match status" value="1"/>
</dbReference>
<keyword evidence="2" id="KW-0472">Membrane</keyword>
<feature type="domain" description="DUF6534" evidence="3">
    <location>
        <begin position="174"/>
        <end position="261"/>
    </location>
</feature>
<dbReference type="AlphaFoldDB" id="A0A067PZF2"/>
<gene>
    <name evidence="4" type="ORF">JAAARDRAFT_36115</name>
</gene>
<feature type="region of interest" description="Disordered" evidence="1">
    <location>
        <begin position="306"/>
        <end position="329"/>
    </location>
</feature>
<keyword evidence="2" id="KW-1133">Transmembrane helix</keyword>
<dbReference type="InParanoid" id="A0A067PZF2"/>
<dbReference type="InterPro" id="IPR045339">
    <property type="entry name" value="DUF6534"/>
</dbReference>
<feature type="compositionally biased region" description="Basic and acidic residues" evidence="1">
    <location>
        <begin position="309"/>
        <end position="319"/>
    </location>
</feature>
<evidence type="ECO:0000256" key="2">
    <source>
        <dbReference type="SAM" id="Phobius"/>
    </source>
</evidence>
<evidence type="ECO:0000313" key="4">
    <source>
        <dbReference type="EMBL" id="KDQ56637.1"/>
    </source>
</evidence>
<feature type="transmembrane region" description="Helical" evidence="2">
    <location>
        <begin position="129"/>
        <end position="153"/>
    </location>
</feature>
<reference evidence="5" key="1">
    <citation type="journal article" date="2014" name="Proc. Natl. Acad. Sci. U.S.A.">
        <title>Extensive sampling of basidiomycete genomes demonstrates inadequacy of the white-rot/brown-rot paradigm for wood decay fungi.</title>
        <authorList>
            <person name="Riley R."/>
            <person name="Salamov A.A."/>
            <person name="Brown D.W."/>
            <person name="Nagy L.G."/>
            <person name="Floudas D."/>
            <person name="Held B.W."/>
            <person name="Levasseur A."/>
            <person name="Lombard V."/>
            <person name="Morin E."/>
            <person name="Otillar R."/>
            <person name="Lindquist E.A."/>
            <person name="Sun H."/>
            <person name="LaButti K.M."/>
            <person name="Schmutz J."/>
            <person name="Jabbour D."/>
            <person name="Luo H."/>
            <person name="Baker S.E."/>
            <person name="Pisabarro A.G."/>
            <person name="Walton J.D."/>
            <person name="Blanchette R.A."/>
            <person name="Henrissat B."/>
            <person name="Martin F."/>
            <person name="Cullen D."/>
            <person name="Hibbett D.S."/>
            <person name="Grigoriev I.V."/>
        </authorList>
    </citation>
    <scope>NUCLEOTIDE SEQUENCE [LARGE SCALE GENOMIC DNA]</scope>
    <source>
        <strain evidence="5">MUCL 33604</strain>
    </source>
</reference>
<keyword evidence="2" id="KW-0812">Transmembrane</keyword>
<evidence type="ECO:0000259" key="3">
    <source>
        <dbReference type="Pfam" id="PF20152"/>
    </source>
</evidence>
<organism evidence="4 5">
    <name type="scientific">Jaapia argillacea MUCL 33604</name>
    <dbReference type="NCBI Taxonomy" id="933084"/>
    <lineage>
        <taxon>Eukaryota</taxon>
        <taxon>Fungi</taxon>
        <taxon>Dikarya</taxon>
        <taxon>Basidiomycota</taxon>
        <taxon>Agaricomycotina</taxon>
        <taxon>Agaricomycetes</taxon>
        <taxon>Agaricomycetidae</taxon>
        <taxon>Jaapiales</taxon>
        <taxon>Jaapiaceae</taxon>
        <taxon>Jaapia</taxon>
    </lineage>
</organism>
<dbReference type="Proteomes" id="UP000027265">
    <property type="component" value="Unassembled WGS sequence"/>
</dbReference>